<name>A0A6J5PJ77_9CAUD</name>
<proteinExistence type="predicted"/>
<organism evidence="2">
    <name type="scientific">uncultured Caudovirales phage</name>
    <dbReference type="NCBI Taxonomy" id="2100421"/>
    <lineage>
        <taxon>Viruses</taxon>
        <taxon>Duplodnaviria</taxon>
        <taxon>Heunggongvirae</taxon>
        <taxon>Uroviricota</taxon>
        <taxon>Caudoviricetes</taxon>
        <taxon>Peduoviridae</taxon>
        <taxon>Maltschvirus</taxon>
        <taxon>Maltschvirus maltsch</taxon>
    </lineage>
</organism>
<protein>
    <submittedName>
        <fullName evidence="2">Uncharacterized protein</fullName>
    </submittedName>
</protein>
<reference evidence="2" key="1">
    <citation type="submission" date="2020-05" db="EMBL/GenBank/DDBJ databases">
        <authorList>
            <person name="Chiriac C."/>
            <person name="Salcher M."/>
            <person name="Ghai R."/>
            <person name="Kavagutti S V."/>
        </authorList>
    </citation>
    <scope>NUCLEOTIDE SEQUENCE</scope>
</reference>
<feature type="compositionally biased region" description="Polar residues" evidence="1">
    <location>
        <begin position="1"/>
        <end position="19"/>
    </location>
</feature>
<gene>
    <name evidence="2" type="ORF">UFOVP929_23</name>
</gene>
<sequence>MNPNKLLNMNNAQRTNFQPSMPRLATSPGQQRQVKPRSMNRGKAMLPGSDGVVDPTDMIKKMAAFKPTGV</sequence>
<evidence type="ECO:0000256" key="1">
    <source>
        <dbReference type="SAM" id="MobiDB-lite"/>
    </source>
</evidence>
<evidence type="ECO:0000313" key="2">
    <source>
        <dbReference type="EMBL" id="CAB4171829.1"/>
    </source>
</evidence>
<feature type="region of interest" description="Disordered" evidence="1">
    <location>
        <begin position="1"/>
        <end position="53"/>
    </location>
</feature>
<accession>A0A6J5PJ77</accession>
<dbReference type="EMBL" id="LR796871">
    <property type="protein sequence ID" value="CAB4171829.1"/>
    <property type="molecule type" value="Genomic_DNA"/>
</dbReference>